<dbReference type="GO" id="GO:0005737">
    <property type="term" value="C:cytoplasm"/>
    <property type="evidence" value="ECO:0007669"/>
    <property type="project" value="UniProtKB-SubCell"/>
</dbReference>
<evidence type="ECO:0000256" key="13">
    <source>
        <dbReference type="HAMAP-Rule" id="MF_00102"/>
    </source>
</evidence>
<dbReference type="GO" id="GO:0008839">
    <property type="term" value="F:4-hydroxy-tetrahydrodipicolinate reductase"/>
    <property type="evidence" value="ECO:0007669"/>
    <property type="project" value="UniProtKB-UniRule"/>
</dbReference>
<dbReference type="PIRSF" id="PIRSF000161">
    <property type="entry name" value="DHPR"/>
    <property type="match status" value="1"/>
</dbReference>
<dbReference type="Pfam" id="PF05173">
    <property type="entry name" value="DapB_C"/>
    <property type="match status" value="1"/>
</dbReference>
<name>A0A1U7CMF5_9BACT</name>
<dbReference type="InterPro" id="IPR000846">
    <property type="entry name" value="DapB_N"/>
</dbReference>
<feature type="binding site" evidence="13">
    <location>
        <begin position="103"/>
        <end position="105"/>
    </location>
    <ligand>
        <name>NAD(+)</name>
        <dbReference type="ChEBI" id="CHEBI:57540"/>
    </ligand>
</feature>
<dbReference type="Pfam" id="PF01113">
    <property type="entry name" value="DapB_N"/>
    <property type="match status" value="1"/>
</dbReference>
<dbReference type="GO" id="GO:0009089">
    <property type="term" value="P:lysine biosynthetic process via diaminopimelate"/>
    <property type="evidence" value="ECO:0007669"/>
    <property type="project" value="UniProtKB-UniRule"/>
</dbReference>
<evidence type="ECO:0000313" key="16">
    <source>
        <dbReference type="EMBL" id="APW60120.1"/>
    </source>
</evidence>
<dbReference type="RefSeq" id="WP_076344543.1">
    <property type="nucleotide sequence ID" value="NZ_CP019082.1"/>
</dbReference>
<comment type="pathway">
    <text evidence="9 13">Amino-acid biosynthesis; L-lysine biosynthesis via DAP pathway; (S)-tetrahydrodipicolinate from L-aspartate: step 4/4.</text>
</comment>
<keyword evidence="3 13" id="KW-0028">Amino-acid biosynthesis</keyword>
<feature type="binding site" evidence="13">
    <location>
        <begin position="127"/>
        <end position="130"/>
    </location>
    <ligand>
        <name>NAD(+)</name>
        <dbReference type="ChEBI" id="CHEBI:57540"/>
    </ligand>
</feature>
<keyword evidence="4 13" id="KW-0521">NADP</keyword>
<dbReference type="PANTHER" id="PTHR20836:SF0">
    <property type="entry name" value="4-HYDROXY-TETRAHYDRODIPICOLINATE REDUCTASE 1, CHLOROPLASTIC-RELATED"/>
    <property type="match status" value="1"/>
</dbReference>
<evidence type="ECO:0000256" key="4">
    <source>
        <dbReference type="ARBA" id="ARBA00022857"/>
    </source>
</evidence>
<keyword evidence="7 13" id="KW-0520">NAD</keyword>
<keyword evidence="17" id="KW-1185">Reference proteome</keyword>
<dbReference type="GO" id="GO:0016726">
    <property type="term" value="F:oxidoreductase activity, acting on CH or CH2 groups, NAD or NADP as acceptor"/>
    <property type="evidence" value="ECO:0007669"/>
    <property type="project" value="UniProtKB-UniRule"/>
</dbReference>
<dbReference type="InterPro" id="IPR022664">
    <property type="entry name" value="DapB_N_CS"/>
</dbReference>
<comment type="function">
    <text evidence="13">Catalyzes the conversion of 4-hydroxy-tetrahydrodipicolinate (HTPA) to tetrahydrodipicolinate.</text>
</comment>
<evidence type="ECO:0000256" key="6">
    <source>
        <dbReference type="ARBA" id="ARBA00023002"/>
    </source>
</evidence>
<dbReference type="PROSITE" id="PS01298">
    <property type="entry name" value="DAPB"/>
    <property type="match status" value="1"/>
</dbReference>
<dbReference type="SUPFAM" id="SSF55347">
    <property type="entry name" value="Glyceraldehyde-3-phosphate dehydrogenase-like, C-terminal domain"/>
    <property type="match status" value="1"/>
</dbReference>
<dbReference type="OrthoDB" id="9790352at2"/>
<dbReference type="EC" id="1.17.1.8" evidence="10 13"/>
<gene>
    <name evidence="13 16" type="primary">dapB</name>
    <name evidence="16" type="ORF">BSF38_01584</name>
</gene>
<evidence type="ECO:0000256" key="7">
    <source>
        <dbReference type="ARBA" id="ARBA00023027"/>
    </source>
</evidence>
<feature type="active site" description="Proton donor" evidence="13">
    <location>
        <position position="164"/>
    </location>
</feature>
<evidence type="ECO:0000256" key="10">
    <source>
        <dbReference type="ARBA" id="ARBA00038983"/>
    </source>
</evidence>
<dbReference type="KEGG" id="pbor:BSF38_01584"/>
<protein>
    <recommendedName>
        <fullName evidence="10 13">4-hydroxy-tetrahydrodipicolinate reductase</fullName>
        <shortName evidence="13">HTPA reductase</shortName>
        <ecNumber evidence="10 13">1.17.1.8</ecNumber>
    </recommendedName>
</protein>
<evidence type="ECO:0000256" key="1">
    <source>
        <dbReference type="ARBA" id="ARBA00006642"/>
    </source>
</evidence>
<evidence type="ECO:0000256" key="3">
    <source>
        <dbReference type="ARBA" id="ARBA00022605"/>
    </source>
</evidence>
<feature type="binding site" evidence="13">
    <location>
        <position position="39"/>
    </location>
    <ligand>
        <name>NADP(+)</name>
        <dbReference type="ChEBI" id="CHEBI:58349"/>
    </ligand>
</feature>
<dbReference type="AlphaFoldDB" id="A0A1U7CMF5"/>
<dbReference type="EMBL" id="CP019082">
    <property type="protein sequence ID" value="APW60120.1"/>
    <property type="molecule type" value="Genomic_DNA"/>
</dbReference>
<feature type="domain" description="Dihydrodipicolinate reductase C-terminal" evidence="15">
    <location>
        <begin position="134"/>
        <end position="266"/>
    </location>
</feature>
<evidence type="ECO:0000256" key="9">
    <source>
        <dbReference type="ARBA" id="ARBA00037922"/>
    </source>
</evidence>
<dbReference type="GO" id="GO:0050661">
    <property type="term" value="F:NADP binding"/>
    <property type="evidence" value="ECO:0007669"/>
    <property type="project" value="UniProtKB-UniRule"/>
</dbReference>
<dbReference type="Gene3D" id="3.40.50.720">
    <property type="entry name" value="NAD(P)-binding Rossmann-like Domain"/>
    <property type="match status" value="1"/>
</dbReference>
<accession>A0A1U7CMF5</accession>
<comment type="subcellular location">
    <subcellularLocation>
        <location evidence="13">Cytoplasm</location>
    </subcellularLocation>
</comment>
<feature type="active site" description="Proton donor/acceptor" evidence="13">
    <location>
        <position position="160"/>
    </location>
</feature>
<evidence type="ECO:0000256" key="2">
    <source>
        <dbReference type="ARBA" id="ARBA00022490"/>
    </source>
</evidence>
<dbReference type="UniPathway" id="UPA00034">
    <property type="reaction ID" value="UER00018"/>
</dbReference>
<dbReference type="CDD" id="cd02274">
    <property type="entry name" value="DHDPR_N"/>
    <property type="match status" value="1"/>
</dbReference>
<proteinExistence type="inferred from homology"/>
<keyword evidence="6 13" id="KW-0560">Oxidoreductase</keyword>
<keyword evidence="2 13" id="KW-0963">Cytoplasm</keyword>
<organism evidence="16 17">
    <name type="scientific">Paludisphaera borealis</name>
    <dbReference type="NCBI Taxonomy" id="1387353"/>
    <lineage>
        <taxon>Bacteria</taxon>
        <taxon>Pseudomonadati</taxon>
        <taxon>Planctomycetota</taxon>
        <taxon>Planctomycetia</taxon>
        <taxon>Isosphaerales</taxon>
        <taxon>Isosphaeraceae</taxon>
        <taxon>Paludisphaera</taxon>
    </lineage>
</organism>
<dbReference type="Proteomes" id="UP000186309">
    <property type="component" value="Chromosome"/>
</dbReference>
<feature type="binding site" evidence="13">
    <location>
        <begin position="170"/>
        <end position="171"/>
    </location>
    <ligand>
        <name>(S)-2,3,4,5-tetrahydrodipicolinate</name>
        <dbReference type="ChEBI" id="CHEBI:16845"/>
    </ligand>
</feature>
<evidence type="ECO:0000256" key="12">
    <source>
        <dbReference type="ARBA" id="ARBA00049396"/>
    </source>
</evidence>
<dbReference type="Gene3D" id="3.30.360.10">
    <property type="entry name" value="Dihydrodipicolinate Reductase, domain 2"/>
    <property type="match status" value="1"/>
</dbReference>
<comment type="similarity">
    <text evidence="1 13">Belongs to the DapB family.</text>
</comment>
<evidence type="ECO:0000313" key="17">
    <source>
        <dbReference type="Proteomes" id="UP000186309"/>
    </source>
</evidence>
<dbReference type="InterPro" id="IPR023940">
    <property type="entry name" value="DHDPR_bac"/>
</dbReference>
<dbReference type="GO" id="GO:0019877">
    <property type="term" value="P:diaminopimelate biosynthetic process"/>
    <property type="evidence" value="ECO:0007669"/>
    <property type="project" value="UniProtKB-UniRule"/>
</dbReference>
<reference evidence="17" key="1">
    <citation type="submission" date="2016-12" db="EMBL/GenBank/DDBJ databases">
        <title>Comparative genomics of four Isosphaeraceae planctomycetes: a common pool of plasmids and glycoside hydrolase genes.</title>
        <authorList>
            <person name="Ivanova A."/>
        </authorList>
    </citation>
    <scope>NUCLEOTIDE SEQUENCE [LARGE SCALE GENOMIC DNA]</scope>
    <source>
        <strain evidence="17">PX4</strain>
    </source>
</reference>
<dbReference type="GO" id="GO:0051287">
    <property type="term" value="F:NAD binding"/>
    <property type="evidence" value="ECO:0007669"/>
    <property type="project" value="UniProtKB-UniRule"/>
</dbReference>
<feature type="binding site" evidence="13">
    <location>
        <position position="161"/>
    </location>
    <ligand>
        <name>(S)-2,3,4,5-tetrahydrodipicolinate</name>
        <dbReference type="ChEBI" id="CHEBI:16845"/>
    </ligand>
</feature>
<dbReference type="HAMAP" id="MF_00102">
    <property type="entry name" value="DapB"/>
    <property type="match status" value="1"/>
</dbReference>
<sequence>MSTATVGIGLHGALGRMGIRLIQLIAEDPRVRLVAAIDREAHPKLGQDAGELAGIGRLDVPIEPLSALEKRQGVDVVIDFSHPSASLELATVCARNGIALVVGTTGFDPEQRKALEAASATIPILLSPNMSRAVNLLMRLVGEASAALAGVADIEIVERHHHLKKDSPSGTALKLAEIAAKASGADHLVHGREGLVGERKPGEIGVHAVRSGDCPGEHTVSFGLLGETLELSHRALNRDGFVRGAIDSARFLAGKPAGWYSMANVLDFAQ</sequence>
<comment type="subunit">
    <text evidence="13">Homotetramer.</text>
</comment>
<comment type="catalytic activity">
    <reaction evidence="12 13">
        <text>(S)-2,3,4,5-tetrahydrodipicolinate + NAD(+) + H2O = (2S,4S)-4-hydroxy-2,3,4,5-tetrahydrodipicolinate + NADH + H(+)</text>
        <dbReference type="Rhea" id="RHEA:35323"/>
        <dbReference type="ChEBI" id="CHEBI:15377"/>
        <dbReference type="ChEBI" id="CHEBI:15378"/>
        <dbReference type="ChEBI" id="CHEBI:16845"/>
        <dbReference type="ChEBI" id="CHEBI:57540"/>
        <dbReference type="ChEBI" id="CHEBI:57945"/>
        <dbReference type="ChEBI" id="CHEBI:67139"/>
        <dbReference type="EC" id="1.17.1.8"/>
    </reaction>
</comment>
<feature type="binding site" evidence="13">
    <location>
        <position position="38"/>
    </location>
    <ligand>
        <name>NAD(+)</name>
        <dbReference type="ChEBI" id="CHEBI:57540"/>
    </ligand>
</feature>
<comment type="caution">
    <text evidence="13">Was originally thought to be a dihydrodipicolinate reductase (DHDPR), catalyzing the conversion of dihydrodipicolinate to tetrahydrodipicolinate. However, it was shown in E.coli that the substrate of the enzymatic reaction is not dihydrodipicolinate (DHDP) but in fact (2S,4S)-4-hydroxy-2,3,4,5-tetrahydrodipicolinic acid (HTPA), the product released by the DapA-catalyzed reaction.</text>
</comment>
<dbReference type="InterPro" id="IPR036291">
    <property type="entry name" value="NAD(P)-bd_dom_sf"/>
</dbReference>
<keyword evidence="5 13" id="KW-0220">Diaminopimelate biosynthesis</keyword>
<evidence type="ECO:0000256" key="8">
    <source>
        <dbReference type="ARBA" id="ARBA00023154"/>
    </source>
</evidence>
<dbReference type="InterPro" id="IPR022663">
    <property type="entry name" value="DapB_C"/>
</dbReference>
<comment type="catalytic activity">
    <reaction evidence="11 13">
        <text>(S)-2,3,4,5-tetrahydrodipicolinate + NADP(+) + H2O = (2S,4S)-4-hydroxy-2,3,4,5-tetrahydrodipicolinate + NADPH + H(+)</text>
        <dbReference type="Rhea" id="RHEA:35331"/>
        <dbReference type="ChEBI" id="CHEBI:15377"/>
        <dbReference type="ChEBI" id="CHEBI:15378"/>
        <dbReference type="ChEBI" id="CHEBI:16845"/>
        <dbReference type="ChEBI" id="CHEBI:57783"/>
        <dbReference type="ChEBI" id="CHEBI:58349"/>
        <dbReference type="ChEBI" id="CHEBI:67139"/>
        <dbReference type="EC" id="1.17.1.8"/>
    </reaction>
</comment>
<evidence type="ECO:0000259" key="14">
    <source>
        <dbReference type="Pfam" id="PF01113"/>
    </source>
</evidence>
<dbReference type="NCBIfam" id="TIGR00036">
    <property type="entry name" value="dapB"/>
    <property type="match status" value="1"/>
</dbReference>
<feature type="binding site" evidence="13">
    <location>
        <begin position="12"/>
        <end position="17"/>
    </location>
    <ligand>
        <name>NAD(+)</name>
        <dbReference type="ChEBI" id="CHEBI:57540"/>
    </ligand>
</feature>
<evidence type="ECO:0000256" key="5">
    <source>
        <dbReference type="ARBA" id="ARBA00022915"/>
    </source>
</evidence>
<evidence type="ECO:0000256" key="11">
    <source>
        <dbReference type="ARBA" id="ARBA00049080"/>
    </source>
</evidence>
<dbReference type="PANTHER" id="PTHR20836">
    <property type="entry name" value="DIHYDRODIPICOLINATE REDUCTASE"/>
    <property type="match status" value="1"/>
</dbReference>
<feature type="domain" description="Dihydrodipicolinate reductase N-terminal" evidence="14">
    <location>
        <begin position="7"/>
        <end position="130"/>
    </location>
</feature>
<keyword evidence="8 13" id="KW-0457">Lysine biosynthesis</keyword>
<evidence type="ECO:0000259" key="15">
    <source>
        <dbReference type="Pfam" id="PF05173"/>
    </source>
</evidence>
<dbReference type="SUPFAM" id="SSF51735">
    <property type="entry name" value="NAD(P)-binding Rossmann-fold domains"/>
    <property type="match status" value="1"/>
</dbReference>
<dbReference type="STRING" id="1387353.BSF38_01584"/>